<dbReference type="Gene3D" id="3.30.530.20">
    <property type="match status" value="1"/>
</dbReference>
<feature type="region of interest" description="Disordered" evidence="1">
    <location>
        <begin position="371"/>
        <end position="402"/>
    </location>
</feature>
<reference evidence="3" key="1">
    <citation type="journal article" date="2006" name="Science">
        <title>Phytophthora genome sequences uncover evolutionary origins and mechanisms of pathogenesis.</title>
        <authorList>
            <person name="Tyler B.M."/>
            <person name="Tripathy S."/>
            <person name="Zhang X."/>
            <person name="Dehal P."/>
            <person name="Jiang R.H."/>
            <person name="Aerts A."/>
            <person name="Arredondo F.D."/>
            <person name="Baxter L."/>
            <person name="Bensasson D."/>
            <person name="Beynon J.L."/>
            <person name="Chapman J."/>
            <person name="Damasceno C.M."/>
            <person name="Dorrance A.E."/>
            <person name="Dou D."/>
            <person name="Dickerman A.W."/>
            <person name="Dubchak I.L."/>
            <person name="Garbelotto M."/>
            <person name="Gijzen M."/>
            <person name="Gordon S.G."/>
            <person name="Govers F."/>
            <person name="Grunwald N.J."/>
            <person name="Huang W."/>
            <person name="Ivors K.L."/>
            <person name="Jones R.W."/>
            <person name="Kamoun S."/>
            <person name="Krampis K."/>
            <person name="Lamour K.H."/>
            <person name="Lee M.K."/>
            <person name="McDonald W.H."/>
            <person name="Medina M."/>
            <person name="Meijer H.J."/>
            <person name="Nordberg E.K."/>
            <person name="Maclean D.J."/>
            <person name="Ospina-Giraldo M.D."/>
            <person name="Morris P.F."/>
            <person name="Phuntumart V."/>
            <person name="Putnam N.H."/>
            <person name="Rash S."/>
            <person name="Rose J.K."/>
            <person name="Sakihama Y."/>
            <person name="Salamov A.A."/>
            <person name="Savidor A."/>
            <person name="Scheuring C.F."/>
            <person name="Smith B.M."/>
            <person name="Sobral B.W."/>
            <person name="Terry A."/>
            <person name="Torto-Alalibo T.A."/>
            <person name="Win J."/>
            <person name="Xu Z."/>
            <person name="Zhang H."/>
            <person name="Grigoriev I.V."/>
            <person name="Rokhsar D.S."/>
            <person name="Boore J.L."/>
        </authorList>
    </citation>
    <scope>NUCLEOTIDE SEQUENCE [LARGE SCALE GENOMIC DNA]</scope>
    <source>
        <strain evidence="3">Pr102</strain>
    </source>
</reference>
<dbReference type="eggNOG" id="ENOG502SM58">
    <property type="taxonomic scope" value="Eukaryota"/>
</dbReference>
<keyword evidence="3" id="KW-1185">Reference proteome</keyword>
<dbReference type="VEuPathDB" id="FungiDB:KRP22_10436"/>
<dbReference type="InParanoid" id="H3GRG1"/>
<sequence length="1087" mass="119806">MRFPLPADTFPPLLLSEEDQVELQKLAEGFVHEAFEEYTDFRCVAGGVLDKERWKAVKTRDGVTSYRDLRMVDPERSRVAPKEKVGSSQMTASTKLHGVLAVGTVPGEFNDMAFGLVNATTEMLKLKSSYTNDKIADAKVLAAIVEPTPTEPARGMYIKWSVSQGVPVLLRTIVRPRDFLYLESIGTLKTDSGERVGFSLMHSLQIPSIHELARHNIVRANASICVLFRQQSPGKIELYVKGFVDAMGSVHQSIAVPATADALMSFSKVVHCGQMKKLNWLLKTTKTVILDRHSDDCTVCGKPVSRSKSCQVCLSTMCSRCAVTKKLSFLSPTSRRVSRRSLTFCVRCILAAYKADALDIAAEELSCKRRTGRMPSSEEADDVLGFRDKEEDGDSSSLSSYDSEDFGLVARKGLQPGDEEDCKRESSSAQGGWNLLYASGQHYFHGPIELPEDIDVREEADQGRPSSFYESISRQHEGGVELADIPRLLPLLHAQQDSLTAVDEVTELTPGQRDAVYQMMEVGEFFVEELAKPRTTERLERGSRELPWLSEATENSNPAFFELQTHPNTNNDLAEAGVRLVVMKLVLRGVLLDVIYSRDSYFVTLRDNEGEIALEDTFVPNVACAGPCYLVRRYSDEDLKQLLLWCPLPADAPSSLQLQQPPTKTSSPGGKSRRGLAANDTQLYCLLAKRPPSRQKAKTKKSPTRQNDSKRNEDDADADDESGGVVDDAVVFQFNQFVYHGSAQLPTSMLDDPGALSSRGFPLLRAQASDLAFAGVYEDLLGPGGEHDAEFPRTKFLRRFATVHRRFQDELGPVLLELLGGAQKWVSDFMAEVPAASGGSSLIASHLARWLSVEDGSESFFELELARGSICPFAPMVAEDDAFADQQALDLMVWRGIVHGALLGVIYRRGSFFMTLRPVAESSDVVSDGVLDDDASAQLFAGVPPHLNKGRGYLVRRLPSSAGTPAWLAGAKLLLWQTSRSLEREEQDEAQIQASDCKTPCKDWFEDNDVKAEAKKAQSKPHALRPVELADDKLPLGAESALPKADKVAKRHHVPRLSGSDALLTLQAKALTTPQPVPWDLRTGRPL</sequence>
<feature type="compositionally biased region" description="Basic residues" evidence="1">
    <location>
        <begin position="692"/>
        <end position="703"/>
    </location>
</feature>
<organism evidence="2 3">
    <name type="scientific">Phytophthora ramorum</name>
    <name type="common">Sudden oak death agent</name>
    <dbReference type="NCBI Taxonomy" id="164328"/>
    <lineage>
        <taxon>Eukaryota</taxon>
        <taxon>Sar</taxon>
        <taxon>Stramenopiles</taxon>
        <taxon>Oomycota</taxon>
        <taxon>Peronosporomycetes</taxon>
        <taxon>Peronosporales</taxon>
        <taxon>Peronosporaceae</taxon>
        <taxon>Phytophthora</taxon>
    </lineage>
</organism>
<dbReference type="VEuPathDB" id="FungiDB:KRP23_326"/>
<proteinExistence type="predicted"/>
<dbReference type="InterPro" id="IPR023393">
    <property type="entry name" value="START-like_dom_sf"/>
</dbReference>
<dbReference type="EnsemblProtists" id="Phyra79451">
    <property type="protein sequence ID" value="Phyra79451"/>
    <property type="gene ID" value="Phyra79451"/>
</dbReference>
<dbReference type="HOGENOM" id="CLU_293116_0_0_1"/>
<dbReference type="PANTHER" id="PTHR13510:SF44">
    <property type="entry name" value="RABENOSYN-5"/>
    <property type="match status" value="1"/>
</dbReference>
<evidence type="ECO:0008006" key="4">
    <source>
        <dbReference type="Google" id="ProtNLM"/>
    </source>
</evidence>
<evidence type="ECO:0000256" key="1">
    <source>
        <dbReference type="SAM" id="MobiDB-lite"/>
    </source>
</evidence>
<dbReference type="Proteomes" id="UP000005238">
    <property type="component" value="Unassembled WGS sequence"/>
</dbReference>
<reference evidence="2" key="2">
    <citation type="submission" date="2015-06" db="UniProtKB">
        <authorList>
            <consortium name="EnsemblProtists"/>
        </authorList>
    </citation>
    <scope>IDENTIFICATION</scope>
    <source>
        <strain evidence="2">Pr102</strain>
    </source>
</reference>
<feature type="compositionally biased region" description="Polar residues" evidence="1">
    <location>
        <begin position="654"/>
        <end position="669"/>
    </location>
</feature>
<dbReference type="InterPro" id="IPR052727">
    <property type="entry name" value="Rab4/Rab5_effector"/>
</dbReference>
<dbReference type="PANTHER" id="PTHR13510">
    <property type="entry name" value="FYVE-FINGER-CONTAINING RAB5 EFFECTOR PROTEIN RABENOSYN-5-RELATED"/>
    <property type="match status" value="1"/>
</dbReference>
<dbReference type="EMBL" id="DS566037">
    <property type="status" value="NOT_ANNOTATED_CDS"/>
    <property type="molecule type" value="Genomic_DNA"/>
</dbReference>
<evidence type="ECO:0000313" key="2">
    <source>
        <dbReference type="EnsemblProtists" id="Phyra79451"/>
    </source>
</evidence>
<dbReference type="AlphaFoldDB" id="H3GRG1"/>
<evidence type="ECO:0000313" key="3">
    <source>
        <dbReference type="Proteomes" id="UP000005238"/>
    </source>
</evidence>
<protein>
    <recommendedName>
        <fullName evidence="4">FYVE-type domain-containing protein</fullName>
    </recommendedName>
</protein>
<dbReference type="OMA" id="FFELQTH"/>
<feature type="region of interest" description="Disordered" evidence="1">
    <location>
        <begin position="692"/>
        <end position="722"/>
    </location>
</feature>
<feature type="region of interest" description="Disordered" evidence="1">
    <location>
        <begin position="654"/>
        <end position="675"/>
    </location>
</feature>
<accession>H3GRG1</accession>
<name>H3GRG1_PHYRM</name>
<dbReference type="VEuPathDB" id="FungiDB:KRP23_7208"/>
<dbReference type="VEuPathDB" id="FungiDB:KRP22_12317"/>